<feature type="domain" description="Transcription regulator PadR N-terminal" evidence="2">
    <location>
        <begin position="4"/>
        <end position="72"/>
    </location>
</feature>
<dbReference type="SUPFAM" id="SSF46785">
    <property type="entry name" value="Winged helix' DNA-binding domain"/>
    <property type="match status" value="1"/>
</dbReference>
<evidence type="ECO:0000259" key="2">
    <source>
        <dbReference type="Pfam" id="PF03551"/>
    </source>
</evidence>
<organism evidence="3 4">
    <name type="scientific">Gordonia insulae</name>
    <dbReference type="NCBI Taxonomy" id="2420509"/>
    <lineage>
        <taxon>Bacteria</taxon>
        <taxon>Bacillati</taxon>
        <taxon>Actinomycetota</taxon>
        <taxon>Actinomycetes</taxon>
        <taxon>Mycobacteriales</taxon>
        <taxon>Gordoniaceae</taxon>
        <taxon>Gordonia</taxon>
    </lineage>
</organism>
<keyword evidence="4" id="KW-1185">Reference proteome</keyword>
<gene>
    <name evidence="3" type="ORF">D7316_02570</name>
</gene>
<evidence type="ECO:0000313" key="4">
    <source>
        <dbReference type="Proteomes" id="UP000271469"/>
    </source>
</evidence>
<dbReference type="InterPro" id="IPR036390">
    <property type="entry name" value="WH_DNA-bd_sf"/>
</dbReference>
<dbReference type="Pfam" id="PF03551">
    <property type="entry name" value="PadR"/>
    <property type="match status" value="1"/>
</dbReference>
<dbReference type="KEGG" id="gom:D7316_02570"/>
<dbReference type="Gene3D" id="1.10.10.10">
    <property type="entry name" value="Winged helix-like DNA-binding domain superfamily/Winged helix DNA-binding domain"/>
    <property type="match status" value="1"/>
</dbReference>
<proteinExistence type="predicted"/>
<dbReference type="PANTHER" id="PTHR43252:SF6">
    <property type="entry name" value="NEGATIVE TRANSCRIPTION REGULATOR PADR"/>
    <property type="match status" value="1"/>
</dbReference>
<dbReference type="PANTHER" id="PTHR43252">
    <property type="entry name" value="TRANSCRIPTIONAL REGULATOR YQJI"/>
    <property type="match status" value="1"/>
</dbReference>
<sequence length="203" mass="23367">MLAYEEEVSGYDIKKWADWSLRHYYWSPSFSQVYSELKRVEQHGYATSWMADGEGGRNRRVYKITDAGRRAVRIWALDSPVDPPMLKHGVILRTAFGHLSTPEQLKAMLTEHVARMDELQHRVAVDAAAAEAEPAWAYARIAMRWAERYYASERELALELMDEIDTAEQVFRSGASVGESFPKPRPGHWREVEQQVQAGEHDD</sequence>
<dbReference type="InterPro" id="IPR036388">
    <property type="entry name" value="WH-like_DNA-bd_sf"/>
</dbReference>
<feature type="region of interest" description="Disordered" evidence="1">
    <location>
        <begin position="175"/>
        <end position="203"/>
    </location>
</feature>
<dbReference type="Proteomes" id="UP000271469">
    <property type="component" value="Chromosome"/>
</dbReference>
<dbReference type="OrthoDB" id="3746369at2"/>
<dbReference type="RefSeq" id="WP_124711303.1">
    <property type="nucleotide sequence ID" value="NZ_CP033972.1"/>
</dbReference>
<protein>
    <recommendedName>
        <fullName evidence="2">Transcription regulator PadR N-terminal domain-containing protein</fullName>
    </recommendedName>
</protein>
<dbReference type="AlphaFoldDB" id="A0A3G8JP67"/>
<name>A0A3G8JP67_9ACTN</name>
<dbReference type="InterPro" id="IPR005149">
    <property type="entry name" value="Tscrpt_reg_PadR_N"/>
</dbReference>
<evidence type="ECO:0000313" key="3">
    <source>
        <dbReference type="EMBL" id="AZG45970.1"/>
    </source>
</evidence>
<reference evidence="3 4" key="1">
    <citation type="submission" date="2018-11" db="EMBL/GenBank/DDBJ databases">
        <title>Gordonia insulae sp. nov., isolated from an island soil.</title>
        <authorList>
            <person name="Kim Y.S."/>
            <person name="Kim S.B."/>
        </authorList>
    </citation>
    <scope>NUCLEOTIDE SEQUENCE [LARGE SCALE GENOMIC DNA]</scope>
    <source>
        <strain evidence="3 4">MMS17-SY073</strain>
    </source>
</reference>
<evidence type="ECO:0000256" key="1">
    <source>
        <dbReference type="SAM" id="MobiDB-lite"/>
    </source>
</evidence>
<accession>A0A3G8JP67</accession>
<dbReference type="EMBL" id="CP033972">
    <property type="protein sequence ID" value="AZG45970.1"/>
    <property type="molecule type" value="Genomic_DNA"/>
</dbReference>